<keyword evidence="2 7" id="KW-0813">Transport</keyword>
<evidence type="ECO:0000259" key="9">
    <source>
        <dbReference type="PROSITE" id="PS50928"/>
    </source>
</evidence>
<feature type="compositionally biased region" description="Low complexity" evidence="8">
    <location>
        <begin position="19"/>
        <end position="29"/>
    </location>
</feature>
<dbReference type="PROSITE" id="PS50928">
    <property type="entry name" value="ABC_TM1"/>
    <property type="match status" value="1"/>
</dbReference>
<organism evidence="10 11">
    <name type="scientific">Nocardioides abyssi</name>
    <dbReference type="NCBI Taxonomy" id="3058370"/>
    <lineage>
        <taxon>Bacteria</taxon>
        <taxon>Bacillati</taxon>
        <taxon>Actinomycetota</taxon>
        <taxon>Actinomycetes</taxon>
        <taxon>Propionibacteriales</taxon>
        <taxon>Nocardioidaceae</taxon>
        <taxon>Nocardioides</taxon>
    </lineage>
</organism>
<feature type="transmembrane region" description="Helical" evidence="7">
    <location>
        <begin position="100"/>
        <end position="121"/>
    </location>
</feature>
<keyword evidence="5 7" id="KW-1133">Transmembrane helix</keyword>
<feature type="compositionally biased region" description="Low complexity" evidence="8">
    <location>
        <begin position="1"/>
        <end position="11"/>
    </location>
</feature>
<evidence type="ECO:0000313" key="11">
    <source>
        <dbReference type="Proteomes" id="UP001168537"/>
    </source>
</evidence>
<evidence type="ECO:0000256" key="8">
    <source>
        <dbReference type="SAM" id="MobiDB-lite"/>
    </source>
</evidence>
<gene>
    <name evidence="10" type="ORF">QWY29_09200</name>
</gene>
<protein>
    <submittedName>
        <fullName evidence="10">ABC transporter permease</fullName>
    </submittedName>
</protein>
<reference evidence="10" key="1">
    <citation type="submission" date="2023-06" db="EMBL/GenBank/DDBJ databases">
        <title>Draft genome sequence of Nocardioides sp. SOB72.</title>
        <authorList>
            <person name="Zhang G."/>
        </authorList>
    </citation>
    <scope>NUCLEOTIDE SEQUENCE</scope>
    <source>
        <strain evidence="10">SOB72</strain>
    </source>
</reference>
<keyword evidence="6 7" id="KW-0472">Membrane</keyword>
<name>A0ABT8ETS4_9ACTN</name>
<dbReference type="PANTHER" id="PTHR30151:SF38">
    <property type="entry name" value="ALIPHATIC SULFONATES TRANSPORT PERMEASE PROTEIN SSUC-RELATED"/>
    <property type="match status" value="1"/>
</dbReference>
<accession>A0ABT8ETS4</accession>
<dbReference type="PANTHER" id="PTHR30151">
    <property type="entry name" value="ALKANE SULFONATE ABC TRANSPORTER-RELATED, MEMBRANE SUBUNIT"/>
    <property type="match status" value="1"/>
</dbReference>
<comment type="subcellular location">
    <subcellularLocation>
        <location evidence="1 7">Cell membrane</location>
        <topology evidence="1 7">Multi-pass membrane protein</topology>
    </subcellularLocation>
</comment>
<feature type="transmembrane region" description="Helical" evidence="7">
    <location>
        <begin position="133"/>
        <end position="151"/>
    </location>
</feature>
<feature type="region of interest" description="Disordered" evidence="8">
    <location>
        <begin position="1"/>
        <end position="30"/>
    </location>
</feature>
<dbReference type="Gene3D" id="1.10.3720.10">
    <property type="entry name" value="MetI-like"/>
    <property type="match status" value="1"/>
</dbReference>
<dbReference type="RefSeq" id="WP_300960429.1">
    <property type="nucleotide sequence ID" value="NZ_JAUHJR010000003.1"/>
</dbReference>
<dbReference type="EMBL" id="JAUHJR010000003">
    <property type="protein sequence ID" value="MDN4161525.1"/>
    <property type="molecule type" value="Genomic_DNA"/>
</dbReference>
<evidence type="ECO:0000256" key="4">
    <source>
        <dbReference type="ARBA" id="ARBA00022692"/>
    </source>
</evidence>
<proteinExistence type="inferred from homology"/>
<evidence type="ECO:0000313" key="10">
    <source>
        <dbReference type="EMBL" id="MDN4161525.1"/>
    </source>
</evidence>
<sequence length="283" mass="29788">MDTTTAPAPVGVGTGVGVGTDAAPLGRPPAVRRRRPPVHLLRRWVSPVALVGLWQLASSTGVLDERKLASPAQVAATAVDLVQAGTLGTQTLISLQRVGLGFAIGASIGLALAVVAGLSRIGEDAIDPPMQMLRTLPHFGLVTLFIIWFGIGETPKVALIALGATFPLYLNTLGGIRGIERKTLEAAKALHLTWAQRIRHVVIPGALPQTLVGLRQSLGIAWLSLIVAETIASQSGLGHMINHAKDFLQTDVIVVGLAVYSLLGLATDAVVRHLERKALAWRS</sequence>
<evidence type="ECO:0000256" key="3">
    <source>
        <dbReference type="ARBA" id="ARBA00022475"/>
    </source>
</evidence>
<dbReference type="SUPFAM" id="SSF161098">
    <property type="entry name" value="MetI-like"/>
    <property type="match status" value="1"/>
</dbReference>
<dbReference type="Proteomes" id="UP001168537">
    <property type="component" value="Unassembled WGS sequence"/>
</dbReference>
<dbReference type="CDD" id="cd06261">
    <property type="entry name" value="TM_PBP2"/>
    <property type="match status" value="1"/>
</dbReference>
<evidence type="ECO:0000256" key="6">
    <source>
        <dbReference type="ARBA" id="ARBA00023136"/>
    </source>
</evidence>
<feature type="domain" description="ABC transmembrane type-1" evidence="9">
    <location>
        <begin position="87"/>
        <end position="271"/>
    </location>
</feature>
<keyword evidence="3" id="KW-1003">Cell membrane</keyword>
<evidence type="ECO:0000256" key="1">
    <source>
        <dbReference type="ARBA" id="ARBA00004651"/>
    </source>
</evidence>
<dbReference type="InterPro" id="IPR000515">
    <property type="entry name" value="MetI-like"/>
</dbReference>
<evidence type="ECO:0000256" key="5">
    <source>
        <dbReference type="ARBA" id="ARBA00022989"/>
    </source>
</evidence>
<dbReference type="InterPro" id="IPR035906">
    <property type="entry name" value="MetI-like_sf"/>
</dbReference>
<keyword evidence="11" id="KW-1185">Reference proteome</keyword>
<feature type="transmembrane region" description="Helical" evidence="7">
    <location>
        <begin position="253"/>
        <end position="271"/>
    </location>
</feature>
<feature type="transmembrane region" description="Helical" evidence="7">
    <location>
        <begin position="157"/>
        <end position="176"/>
    </location>
</feature>
<evidence type="ECO:0000256" key="7">
    <source>
        <dbReference type="RuleBase" id="RU363032"/>
    </source>
</evidence>
<dbReference type="Pfam" id="PF00528">
    <property type="entry name" value="BPD_transp_1"/>
    <property type="match status" value="1"/>
</dbReference>
<feature type="transmembrane region" description="Helical" evidence="7">
    <location>
        <begin position="220"/>
        <end position="241"/>
    </location>
</feature>
<keyword evidence="4 7" id="KW-0812">Transmembrane</keyword>
<comment type="caution">
    <text evidence="10">The sequence shown here is derived from an EMBL/GenBank/DDBJ whole genome shotgun (WGS) entry which is preliminary data.</text>
</comment>
<evidence type="ECO:0000256" key="2">
    <source>
        <dbReference type="ARBA" id="ARBA00022448"/>
    </source>
</evidence>
<comment type="similarity">
    <text evidence="7">Belongs to the binding-protein-dependent transport system permease family.</text>
</comment>